<dbReference type="GO" id="GO:0005737">
    <property type="term" value="C:cytoplasm"/>
    <property type="evidence" value="ECO:0007669"/>
    <property type="project" value="UniProtKB-SubCell"/>
</dbReference>
<keyword evidence="9" id="KW-0547">Nucleotide-binding</keyword>
<dbReference type="GO" id="GO:0006556">
    <property type="term" value="P:S-adenosylmethionine biosynthetic process"/>
    <property type="evidence" value="ECO:0007669"/>
    <property type="project" value="UniProtKB-UniPathway"/>
</dbReference>
<evidence type="ECO:0000259" key="14">
    <source>
        <dbReference type="Pfam" id="PF00438"/>
    </source>
</evidence>
<comment type="cofactor">
    <cofactor evidence="1">
        <name>Mg(2+)</name>
        <dbReference type="ChEBI" id="CHEBI:18420"/>
    </cofactor>
</comment>
<keyword evidence="6" id="KW-0554">One-carbon metabolism</keyword>
<organism evidence="17 18">
    <name type="scientific">Candidatus Taylorbacteria bacterium RIFCSPLOWO2_12_FULL_43_20</name>
    <dbReference type="NCBI Taxonomy" id="1802332"/>
    <lineage>
        <taxon>Bacteria</taxon>
        <taxon>Candidatus Tayloriibacteriota</taxon>
    </lineage>
</organism>
<dbReference type="GO" id="GO:0006730">
    <property type="term" value="P:one-carbon metabolic process"/>
    <property type="evidence" value="ECO:0007669"/>
    <property type="project" value="UniProtKB-KW"/>
</dbReference>
<evidence type="ECO:0000313" key="18">
    <source>
        <dbReference type="Proteomes" id="UP000177269"/>
    </source>
</evidence>
<dbReference type="PANTHER" id="PTHR11964">
    <property type="entry name" value="S-ADENOSYLMETHIONINE SYNTHETASE"/>
    <property type="match status" value="1"/>
</dbReference>
<comment type="subunit">
    <text evidence="13">Homotetramer.</text>
</comment>
<dbReference type="Pfam" id="PF00438">
    <property type="entry name" value="S-AdoMet_synt_N"/>
    <property type="match status" value="1"/>
</dbReference>
<dbReference type="GO" id="GO:0046872">
    <property type="term" value="F:metal ion binding"/>
    <property type="evidence" value="ECO:0007669"/>
    <property type="project" value="UniProtKB-KW"/>
</dbReference>
<accession>A0A1G2P0N6</accession>
<evidence type="ECO:0000259" key="16">
    <source>
        <dbReference type="Pfam" id="PF02773"/>
    </source>
</evidence>
<keyword evidence="8 13" id="KW-0479">Metal-binding</keyword>
<dbReference type="EMBL" id="MHSK01000024">
    <property type="protein sequence ID" value="OHA41843.1"/>
    <property type="molecule type" value="Genomic_DNA"/>
</dbReference>
<comment type="cofactor">
    <cofactor evidence="2">
        <name>K(+)</name>
        <dbReference type="ChEBI" id="CHEBI:29103"/>
    </cofactor>
</comment>
<dbReference type="Pfam" id="PF02773">
    <property type="entry name" value="S-AdoMet_synt_C"/>
    <property type="match status" value="1"/>
</dbReference>
<dbReference type="SUPFAM" id="SSF55973">
    <property type="entry name" value="S-adenosylmethionine synthetase"/>
    <property type="match status" value="3"/>
</dbReference>
<dbReference type="UniPathway" id="UPA00315">
    <property type="reaction ID" value="UER00080"/>
</dbReference>
<evidence type="ECO:0000256" key="2">
    <source>
        <dbReference type="ARBA" id="ARBA00001958"/>
    </source>
</evidence>
<keyword evidence="11 13" id="KW-0460">Magnesium</keyword>
<evidence type="ECO:0000313" key="17">
    <source>
        <dbReference type="EMBL" id="OHA41843.1"/>
    </source>
</evidence>
<feature type="domain" description="S-adenosylmethionine synthetase central" evidence="15">
    <location>
        <begin position="102"/>
        <end position="175"/>
    </location>
</feature>
<evidence type="ECO:0000259" key="15">
    <source>
        <dbReference type="Pfam" id="PF02772"/>
    </source>
</evidence>
<dbReference type="PROSITE" id="PS00376">
    <property type="entry name" value="ADOMET_SYNTHASE_1"/>
    <property type="match status" value="1"/>
</dbReference>
<evidence type="ECO:0000256" key="1">
    <source>
        <dbReference type="ARBA" id="ARBA00001946"/>
    </source>
</evidence>
<evidence type="ECO:0000256" key="11">
    <source>
        <dbReference type="ARBA" id="ARBA00022842"/>
    </source>
</evidence>
<comment type="caution">
    <text evidence="17">The sequence shown here is derived from an EMBL/GenBank/DDBJ whole genome shotgun (WGS) entry which is preliminary data.</text>
</comment>
<dbReference type="GO" id="GO:0004478">
    <property type="term" value="F:methionine adenosyltransferase activity"/>
    <property type="evidence" value="ECO:0007669"/>
    <property type="project" value="UniProtKB-EC"/>
</dbReference>
<dbReference type="InterPro" id="IPR002133">
    <property type="entry name" value="S-AdoMet_synthetase"/>
</dbReference>
<evidence type="ECO:0000256" key="13">
    <source>
        <dbReference type="RuleBase" id="RU000542"/>
    </source>
</evidence>
<evidence type="ECO:0000256" key="9">
    <source>
        <dbReference type="ARBA" id="ARBA00022741"/>
    </source>
</evidence>
<reference evidence="17 18" key="1">
    <citation type="journal article" date="2016" name="Nat. Commun.">
        <title>Thousands of microbial genomes shed light on interconnected biogeochemical processes in an aquifer system.</title>
        <authorList>
            <person name="Anantharaman K."/>
            <person name="Brown C.T."/>
            <person name="Hug L.A."/>
            <person name="Sharon I."/>
            <person name="Castelle C.J."/>
            <person name="Probst A.J."/>
            <person name="Thomas B.C."/>
            <person name="Singh A."/>
            <person name="Wilkins M.J."/>
            <person name="Karaoz U."/>
            <person name="Brodie E.L."/>
            <person name="Williams K.H."/>
            <person name="Hubbard S.S."/>
            <person name="Banfield J.F."/>
        </authorList>
    </citation>
    <scope>NUCLEOTIDE SEQUENCE [LARGE SCALE GENOMIC DNA]</scope>
</reference>
<comment type="subcellular location">
    <subcellularLocation>
        <location evidence="13">Cytoplasm</location>
    </subcellularLocation>
</comment>
<dbReference type="Proteomes" id="UP000177269">
    <property type="component" value="Unassembled WGS sequence"/>
</dbReference>
<gene>
    <name evidence="17" type="ORF">A3G52_03345</name>
</gene>
<evidence type="ECO:0000256" key="3">
    <source>
        <dbReference type="ARBA" id="ARBA00005224"/>
    </source>
</evidence>
<proteinExistence type="inferred from homology"/>
<feature type="domain" description="S-adenosylmethionine synthetase N-terminal" evidence="14">
    <location>
        <begin position="4"/>
        <end position="89"/>
    </location>
</feature>
<sequence>MNSLKTAESVSLAHPDKVCDQISDAILDACLKDDPKTRSAIEVLGGHGIITVTGELTTKTYVNIRKIAKEIYKDCGYEEEIGVTVNVVEQSPEIKKGVDVDGAGDQGIMVGYATVDTPEMLPLEVVLSRKLTKAMGRHDGKAQVTVEDGKIRKIVTSLCESGDMSDVKLDKAVKEFEKYLADDVKNIKDIWLRNPNGSWTIGGFHADTGLTGRKLAVDNYGPHIPLGGGCFSGKDATKVDRSAAYMARKVAVDYLKKKGAKEVYVHIAYAIGLAEPLMATVTLDGHQEKIKGYNLKPRAIIDFLKLRVPQYRETAKYGHFGNGFRWDKTTSKK</sequence>
<dbReference type="InterPro" id="IPR022628">
    <property type="entry name" value="S-AdoMet_synt_N"/>
</dbReference>
<evidence type="ECO:0000256" key="4">
    <source>
        <dbReference type="ARBA" id="ARBA00009685"/>
    </source>
</evidence>
<dbReference type="PROSITE" id="PS00377">
    <property type="entry name" value="ADOMET_SYNTHASE_2"/>
    <property type="match status" value="1"/>
</dbReference>
<dbReference type="InterPro" id="IPR022629">
    <property type="entry name" value="S-AdoMet_synt_central"/>
</dbReference>
<dbReference type="InterPro" id="IPR022636">
    <property type="entry name" value="S-AdoMet_synthetase_sfam"/>
</dbReference>
<keyword evidence="7" id="KW-0808">Transferase</keyword>
<name>A0A1G2P0N6_9BACT</name>
<protein>
    <recommendedName>
        <fullName evidence="5">methionine adenosyltransferase</fullName>
        <ecNumber evidence="5">2.5.1.6</ecNumber>
    </recommendedName>
</protein>
<dbReference type="InterPro" id="IPR022631">
    <property type="entry name" value="ADOMET_SYNTHASE_CS"/>
</dbReference>
<dbReference type="Gene3D" id="3.30.300.10">
    <property type="match status" value="3"/>
</dbReference>
<dbReference type="EC" id="2.5.1.6" evidence="5"/>
<comment type="pathway">
    <text evidence="3">Amino-acid biosynthesis; S-adenosyl-L-methionine biosynthesis; S-adenosyl-L-methionine from L-methionine: step 1/1.</text>
</comment>
<evidence type="ECO:0000256" key="8">
    <source>
        <dbReference type="ARBA" id="ARBA00022723"/>
    </source>
</evidence>
<dbReference type="AlphaFoldDB" id="A0A1G2P0N6"/>
<evidence type="ECO:0000256" key="5">
    <source>
        <dbReference type="ARBA" id="ARBA00012828"/>
    </source>
</evidence>
<comment type="similarity">
    <text evidence="4">Belongs to the AdoMet synthase family.</text>
</comment>
<keyword evidence="10" id="KW-0067">ATP-binding</keyword>
<evidence type="ECO:0000256" key="7">
    <source>
        <dbReference type="ARBA" id="ARBA00022679"/>
    </source>
</evidence>
<dbReference type="GO" id="GO:0005524">
    <property type="term" value="F:ATP binding"/>
    <property type="evidence" value="ECO:0007669"/>
    <property type="project" value="UniProtKB-KW"/>
</dbReference>
<keyword evidence="12 13" id="KW-0630">Potassium</keyword>
<evidence type="ECO:0000256" key="12">
    <source>
        <dbReference type="ARBA" id="ARBA00022958"/>
    </source>
</evidence>
<evidence type="ECO:0000256" key="6">
    <source>
        <dbReference type="ARBA" id="ARBA00022563"/>
    </source>
</evidence>
<evidence type="ECO:0000256" key="10">
    <source>
        <dbReference type="ARBA" id="ARBA00022840"/>
    </source>
</evidence>
<dbReference type="InterPro" id="IPR022630">
    <property type="entry name" value="S-AdoMet_synt_C"/>
</dbReference>
<dbReference type="Pfam" id="PF02772">
    <property type="entry name" value="S-AdoMet_synt_M"/>
    <property type="match status" value="1"/>
</dbReference>
<feature type="domain" description="S-adenosylmethionine synthetase C-terminal" evidence="16">
    <location>
        <begin position="201"/>
        <end position="328"/>
    </location>
</feature>